<evidence type="ECO:0000259" key="1">
    <source>
        <dbReference type="Pfam" id="PF13456"/>
    </source>
</evidence>
<accession>A0ABM4VCJ2</accession>
<dbReference type="PANTHER" id="PTHR47723">
    <property type="entry name" value="OS05G0353850 PROTEIN"/>
    <property type="match status" value="1"/>
</dbReference>
<protein>
    <recommendedName>
        <fullName evidence="1">RNase H type-1 domain-containing protein</fullName>
    </recommendedName>
</protein>
<name>A0ABM4VCJ2_COFAR</name>
<dbReference type="Proteomes" id="UP001652660">
    <property type="component" value="Chromosome 8e"/>
</dbReference>
<sequence length="166" mass="18041">MGAARLFKPAHFRGDQDCSWASLPVSASTSIRLSSISWRKPPRDAVKLNTDASVVASCATGEGLLRTFEGKLVFAFYKEFGDVDVLMAEALALVAGLQCCRYRNFKQILVEADSCSLVCLVNSDKVAKWPACQVVRHVRVLLQDLNSTLSPVFRETNSAADALATA</sequence>
<dbReference type="SUPFAM" id="SSF53098">
    <property type="entry name" value="Ribonuclease H-like"/>
    <property type="match status" value="1"/>
</dbReference>
<gene>
    <name evidence="3" type="primary">LOC140012830</name>
</gene>
<dbReference type="Pfam" id="PF13456">
    <property type="entry name" value="RVT_3"/>
    <property type="match status" value="1"/>
</dbReference>
<dbReference type="CDD" id="cd06222">
    <property type="entry name" value="RNase_H_like"/>
    <property type="match status" value="1"/>
</dbReference>
<dbReference type="GeneID" id="140012830"/>
<dbReference type="InterPro" id="IPR036397">
    <property type="entry name" value="RNaseH_sf"/>
</dbReference>
<feature type="domain" description="RNase H type-1" evidence="1">
    <location>
        <begin position="50"/>
        <end position="165"/>
    </location>
</feature>
<reference evidence="3" key="1">
    <citation type="submission" date="2025-08" db="UniProtKB">
        <authorList>
            <consortium name="RefSeq"/>
        </authorList>
    </citation>
    <scope>IDENTIFICATION</scope>
    <source>
        <tissue evidence="3">Leaves</tissue>
    </source>
</reference>
<dbReference type="PANTHER" id="PTHR47723:SF19">
    <property type="entry name" value="POLYNUCLEOTIDYL TRANSFERASE, RIBONUCLEASE H-LIKE SUPERFAMILY PROTEIN"/>
    <property type="match status" value="1"/>
</dbReference>
<evidence type="ECO:0000313" key="3">
    <source>
        <dbReference type="RefSeq" id="XP_071917253.1"/>
    </source>
</evidence>
<dbReference type="Gene3D" id="3.30.420.10">
    <property type="entry name" value="Ribonuclease H-like superfamily/Ribonuclease H"/>
    <property type="match status" value="1"/>
</dbReference>
<evidence type="ECO:0000313" key="2">
    <source>
        <dbReference type="Proteomes" id="UP001652660"/>
    </source>
</evidence>
<dbReference type="RefSeq" id="XP_071917253.1">
    <property type="nucleotide sequence ID" value="XM_072061152.1"/>
</dbReference>
<keyword evidence="2" id="KW-1185">Reference proteome</keyword>
<dbReference type="InterPro" id="IPR002156">
    <property type="entry name" value="RNaseH_domain"/>
</dbReference>
<organism evidence="2 3">
    <name type="scientific">Coffea arabica</name>
    <name type="common">Arabian coffee</name>
    <dbReference type="NCBI Taxonomy" id="13443"/>
    <lineage>
        <taxon>Eukaryota</taxon>
        <taxon>Viridiplantae</taxon>
        <taxon>Streptophyta</taxon>
        <taxon>Embryophyta</taxon>
        <taxon>Tracheophyta</taxon>
        <taxon>Spermatophyta</taxon>
        <taxon>Magnoliopsida</taxon>
        <taxon>eudicotyledons</taxon>
        <taxon>Gunneridae</taxon>
        <taxon>Pentapetalae</taxon>
        <taxon>asterids</taxon>
        <taxon>lamiids</taxon>
        <taxon>Gentianales</taxon>
        <taxon>Rubiaceae</taxon>
        <taxon>Ixoroideae</taxon>
        <taxon>Gardenieae complex</taxon>
        <taxon>Bertiereae - Coffeeae clade</taxon>
        <taxon>Coffeeae</taxon>
        <taxon>Coffea</taxon>
    </lineage>
</organism>
<dbReference type="InterPro" id="IPR044730">
    <property type="entry name" value="RNase_H-like_dom_plant"/>
</dbReference>
<proteinExistence type="predicted"/>
<dbReference type="InterPro" id="IPR012337">
    <property type="entry name" value="RNaseH-like_sf"/>
</dbReference>
<dbReference type="InterPro" id="IPR053151">
    <property type="entry name" value="RNase_H-like"/>
</dbReference>